<evidence type="ECO:0000313" key="3">
    <source>
        <dbReference type="Proteomes" id="UP000319383"/>
    </source>
</evidence>
<dbReference type="Proteomes" id="UP000319383">
    <property type="component" value="Chromosome"/>
</dbReference>
<dbReference type="OrthoDB" id="333057at2"/>
<proteinExistence type="predicted"/>
<dbReference type="Pfam" id="PF08570">
    <property type="entry name" value="DUF1761"/>
    <property type="match status" value="1"/>
</dbReference>
<evidence type="ECO:0008006" key="4">
    <source>
        <dbReference type="Google" id="ProtNLM"/>
    </source>
</evidence>
<accession>A0A517ZN31</accession>
<dbReference type="EMBL" id="CP036276">
    <property type="protein sequence ID" value="QDU43889.1"/>
    <property type="molecule type" value="Genomic_DNA"/>
</dbReference>
<protein>
    <recommendedName>
        <fullName evidence="4">DUF1761 domain-containing protein</fullName>
    </recommendedName>
</protein>
<feature type="transmembrane region" description="Helical" evidence="1">
    <location>
        <begin position="85"/>
        <end position="106"/>
    </location>
</feature>
<sequence length="136" mass="14600">MYYHISHVNYLAVLVATLASFMLGGWWYSASGFGRSWLAAIGKSKNELGSPAVAMSLTFVSTFFTAIILAMLINALGDPSLFRGARLGFILGVGIVATSMFSDYLFSGNSLELFLIQAGYRVVLLTIMGGIIGVWG</sequence>
<keyword evidence="1" id="KW-0812">Transmembrane</keyword>
<name>A0A517ZN31_9PLAN</name>
<keyword evidence="3" id="KW-1185">Reference proteome</keyword>
<dbReference type="InterPro" id="IPR013879">
    <property type="entry name" value="DUF1761"/>
</dbReference>
<evidence type="ECO:0000313" key="2">
    <source>
        <dbReference type="EMBL" id="QDU43889.1"/>
    </source>
</evidence>
<evidence type="ECO:0000256" key="1">
    <source>
        <dbReference type="SAM" id="Phobius"/>
    </source>
</evidence>
<dbReference type="AlphaFoldDB" id="A0A517ZN31"/>
<gene>
    <name evidence="2" type="ORF">Mal52_23660</name>
</gene>
<reference evidence="2 3" key="1">
    <citation type="submission" date="2019-02" db="EMBL/GenBank/DDBJ databases">
        <title>Deep-cultivation of Planctomycetes and their phenomic and genomic characterization uncovers novel biology.</title>
        <authorList>
            <person name="Wiegand S."/>
            <person name="Jogler M."/>
            <person name="Boedeker C."/>
            <person name="Pinto D."/>
            <person name="Vollmers J."/>
            <person name="Rivas-Marin E."/>
            <person name="Kohn T."/>
            <person name="Peeters S.H."/>
            <person name="Heuer A."/>
            <person name="Rast P."/>
            <person name="Oberbeckmann S."/>
            <person name="Bunk B."/>
            <person name="Jeske O."/>
            <person name="Meyerdierks A."/>
            <person name="Storesund J.E."/>
            <person name="Kallscheuer N."/>
            <person name="Luecker S."/>
            <person name="Lage O.M."/>
            <person name="Pohl T."/>
            <person name="Merkel B.J."/>
            <person name="Hornburger P."/>
            <person name="Mueller R.-W."/>
            <person name="Bruemmer F."/>
            <person name="Labrenz M."/>
            <person name="Spormann A.M."/>
            <person name="Op den Camp H."/>
            <person name="Overmann J."/>
            <person name="Amann R."/>
            <person name="Jetten M.S.M."/>
            <person name="Mascher T."/>
            <person name="Medema M.H."/>
            <person name="Devos D.P."/>
            <person name="Kaster A.-K."/>
            <person name="Ovreas L."/>
            <person name="Rohde M."/>
            <person name="Galperin M.Y."/>
            <person name="Jogler C."/>
        </authorList>
    </citation>
    <scope>NUCLEOTIDE SEQUENCE [LARGE SCALE GENOMIC DNA]</scope>
    <source>
        <strain evidence="2 3">Mal52</strain>
    </source>
</reference>
<keyword evidence="1" id="KW-1133">Transmembrane helix</keyword>
<feature type="transmembrane region" description="Helical" evidence="1">
    <location>
        <begin position="48"/>
        <end position="73"/>
    </location>
</feature>
<feature type="transmembrane region" description="Helical" evidence="1">
    <location>
        <begin position="118"/>
        <end position="135"/>
    </location>
</feature>
<feature type="transmembrane region" description="Helical" evidence="1">
    <location>
        <begin position="7"/>
        <end position="28"/>
    </location>
</feature>
<keyword evidence="1" id="KW-0472">Membrane</keyword>
<organism evidence="2 3">
    <name type="scientific">Symmachiella dynata</name>
    <dbReference type="NCBI Taxonomy" id="2527995"/>
    <lineage>
        <taxon>Bacteria</taxon>
        <taxon>Pseudomonadati</taxon>
        <taxon>Planctomycetota</taxon>
        <taxon>Planctomycetia</taxon>
        <taxon>Planctomycetales</taxon>
        <taxon>Planctomycetaceae</taxon>
        <taxon>Symmachiella</taxon>
    </lineage>
</organism>
<dbReference type="KEGG" id="sdyn:Mal52_23660"/>
<dbReference type="RefSeq" id="WP_145376170.1">
    <property type="nucleotide sequence ID" value="NZ_CP036270.1"/>
</dbReference>